<organism evidence="2">
    <name type="scientific">marine sediment metagenome</name>
    <dbReference type="NCBI Taxonomy" id="412755"/>
    <lineage>
        <taxon>unclassified sequences</taxon>
        <taxon>metagenomes</taxon>
        <taxon>ecological metagenomes</taxon>
    </lineage>
</organism>
<sequence length="83" mass="9248">AISWQYNGEQTLNPLQHANAAGKKIELGMSSHRTEAAAIGENFDDNMENQLEELDLLLAREQKRLELLNLTKQRATLEAGNDG</sequence>
<name>X1AF58_9ZZZZ</name>
<protein>
    <submittedName>
        <fullName evidence="2">Uncharacterized protein</fullName>
    </submittedName>
</protein>
<dbReference type="EMBL" id="BART01004926">
    <property type="protein sequence ID" value="GAG58741.1"/>
    <property type="molecule type" value="Genomic_DNA"/>
</dbReference>
<reference evidence="2" key="1">
    <citation type="journal article" date="2014" name="Front. Microbiol.">
        <title>High frequency of phylogenetically diverse reductive dehalogenase-homologous genes in deep subseafloor sedimentary metagenomes.</title>
        <authorList>
            <person name="Kawai M."/>
            <person name="Futagami T."/>
            <person name="Toyoda A."/>
            <person name="Takaki Y."/>
            <person name="Nishi S."/>
            <person name="Hori S."/>
            <person name="Arai W."/>
            <person name="Tsubouchi T."/>
            <person name="Morono Y."/>
            <person name="Uchiyama I."/>
            <person name="Ito T."/>
            <person name="Fujiyama A."/>
            <person name="Inagaki F."/>
            <person name="Takami H."/>
        </authorList>
    </citation>
    <scope>NUCLEOTIDE SEQUENCE</scope>
    <source>
        <strain evidence="2">Expedition CK06-06</strain>
    </source>
</reference>
<accession>X1AF58</accession>
<feature type="coiled-coil region" evidence="1">
    <location>
        <begin position="44"/>
        <end position="78"/>
    </location>
</feature>
<dbReference type="AlphaFoldDB" id="X1AF58"/>
<proteinExistence type="predicted"/>
<evidence type="ECO:0000256" key="1">
    <source>
        <dbReference type="SAM" id="Coils"/>
    </source>
</evidence>
<gene>
    <name evidence="2" type="ORF">S01H4_11900</name>
</gene>
<evidence type="ECO:0000313" key="2">
    <source>
        <dbReference type="EMBL" id="GAG58741.1"/>
    </source>
</evidence>
<keyword evidence="1" id="KW-0175">Coiled coil</keyword>
<feature type="non-terminal residue" evidence="2">
    <location>
        <position position="1"/>
    </location>
</feature>
<comment type="caution">
    <text evidence="2">The sequence shown here is derived from an EMBL/GenBank/DDBJ whole genome shotgun (WGS) entry which is preliminary data.</text>
</comment>